<comment type="caution">
    <text evidence="2">The sequence shown here is derived from an EMBL/GenBank/DDBJ whole genome shotgun (WGS) entry which is preliminary data.</text>
</comment>
<protein>
    <recommendedName>
        <fullName evidence="1">Alpha-carbonic anhydrase domain-containing protein</fullName>
    </recommendedName>
</protein>
<dbReference type="Proteomes" id="UP000518266">
    <property type="component" value="Unassembled WGS sequence"/>
</dbReference>
<dbReference type="Gene3D" id="3.10.200.10">
    <property type="entry name" value="Alpha carbonic anhydrase"/>
    <property type="match status" value="1"/>
</dbReference>
<gene>
    <name evidence="2" type="ORF">F7725_014219</name>
</gene>
<dbReference type="InterPro" id="IPR001148">
    <property type="entry name" value="CA_dom"/>
</dbReference>
<dbReference type="Pfam" id="PF00194">
    <property type="entry name" value="Carb_anhydrase"/>
    <property type="match status" value="1"/>
</dbReference>
<dbReference type="AlphaFoldDB" id="A0A7J5YXJ0"/>
<sequence>TGSDWCYTNCDDTPSTWKYLHGASCGGKRQSPIDIDTNNVHADPHLLNFNFVNFSSKHVIKSIINNGHTGTQTETEGVFYTPLSVWDRGLEFLHDL</sequence>
<evidence type="ECO:0000313" key="2">
    <source>
        <dbReference type="EMBL" id="KAF3853531.1"/>
    </source>
</evidence>
<feature type="non-terminal residue" evidence="2">
    <location>
        <position position="1"/>
    </location>
</feature>
<organism evidence="2 3">
    <name type="scientific">Dissostichus mawsoni</name>
    <name type="common">Antarctic cod</name>
    <dbReference type="NCBI Taxonomy" id="36200"/>
    <lineage>
        <taxon>Eukaryota</taxon>
        <taxon>Metazoa</taxon>
        <taxon>Chordata</taxon>
        <taxon>Craniata</taxon>
        <taxon>Vertebrata</taxon>
        <taxon>Euteleostomi</taxon>
        <taxon>Actinopterygii</taxon>
        <taxon>Neopterygii</taxon>
        <taxon>Teleostei</taxon>
        <taxon>Neoteleostei</taxon>
        <taxon>Acanthomorphata</taxon>
        <taxon>Eupercaria</taxon>
        <taxon>Perciformes</taxon>
        <taxon>Notothenioidei</taxon>
        <taxon>Nototheniidae</taxon>
        <taxon>Dissostichus</taxon>
    </lineage>
</organism>
<proteinExistence type="predicted"/>
<feature type="domain" description="Alpha-carbonic anhydrase" evidence="1">
    <location>
        <begin position="3"/>
        <end position="96"/>
    </location>
</feature>
<accession>A0A7J5YXJ0</accession>
<reference evidence="2 3" key="1">
    <citation type="submission" date="2020-03" db="EMBL/GenBank/DDBJ databases">
        <title>Dissostichus mawsoni Genome sequencing and assembly.</title>
        <authorList>
            <person name="Park H."/>
        </authorList>
    </citation>
    <scope>NUCLEOTIDE SEQUENCE [LARGE SCALE GENOMIC DNA]</scope>
    <source>
        <strain evidence="2">DM0001</strain>
        <tissue evidence="2">Muscle</tissue>
    </source>
</reference>
<evidence type="ECO:0000259" key="1">
    <source>
        <dbReference type="PROSITE" id="PS51144"/>
    </source>
</evidence>
<name>A0A7J5YXJ0_DISMA</name>
<dbReference type="InterPro" id="IPR036398">
    <property type="entry name" value="CA_dom_sf"/>
</dbReference>
<dbReference type="OrthoDB" id="429145at2759"/>
<dbReference type="PROSITE" id="PS51144">
    <property type="entry name" value="ALPHA_CA_2"/>
    <property type="match status" value="1"/>
</dbReference>
<dbReference type="EMBL" id="JAAKFY010000008">
    <property type="protein sequence ID" value="KAF3853531.1"/>
    <property type="molecule type" value="Genomic_DNA"/>
</dbReference>
<evidence type="ECO:0000313" key="3">
    <source>
        <dbReference type="Proteomes" id="UP000518266"/>
    </source>
</evidence>
<dbReference type="SUPFAM" id="SSF51069">
    <property type="entry name" value="Carbonic anhydrase"/>
    <property type="match status" value="1"/>
</dbReference>
<keyword evidence="3" id="KW-1185">Reference proteome</keyword>